<feature type="chain" id="PRO_5043723766" description="histidine kinase" evidence="11">
    <location>
        <begin position="21"/>
        <end position="473"/>
    </location>
</feature>
<keyword evidence="4" id="KW-1003">Cell membrane</keyword>
<dbReference type="PROSITE" id="PS50109">
    <property type="entry name" value="HIS_KIN"/>
    <property type="match status" value="1"/>
</dbReference>
<dbReference type="InterPro" id="IPR003661">
    <property type="entry name" value="HisK_dim/P_dom"/>
</dbReference>
<comment type="catalytic activity">
    <reaction evidence="1">
        <text>ATP + protein L-histidine = ADP + protein N-phospho-L-histidine.</text>
        <dbReference type="EC" id="2.7.13.3"/>
    </reaction>
</comment>
<dbReference type="PRINTS" id="PR00344">
    <property type="entry name" value="BCTRLSENSOR"/>
</dbReference>
<name>A0AAW9QGY2_9BURK</name>
<dbReference type="PANTHER" id="PTHR44936">
    <property type="entry name" value="SENSOR PROTEIN CREC"/>
    <property type="match status" value="1"/>
</dbReference>
<dbReference type="InterPro" id="IPR005467">
    <property type="entry name" value="His_kinase_dom"/>
</dbReference>
<dbReference type="CDD" id="cd06225">
    <property type="entry name" value="HAMP"/>
    <property type="match status" value="1"/>
</dbReference>
<keyword evidence="8 14" id="KW-0418">Kinase</keyword>
<dbReference type="AlphaFoldDB" id="A0AAW9QGY2"/>
<dbReference type="SUPFAM" id="SSF55874">
    <property type="entry name" value="ATPase domain of HSP90 chaperone/DNA topoisomerase II/histidine kinase"/>
    <property type="match status" value="1"/>
</dbReference>
<keyword evidence="5" id="KW-0597">Phosphoprotein</keyword>
<dbReference type="SMART" id="SM00388">
    <property type="entry name" value="HisKA"/>
    <property type="match status" value="1"/>
</dbReference>
<dbReference type="InterPro" id="IPR003660">
    <property type="entry name" value="HAMP_dom"/>
</dbReference>
<dbReference type="CDD" id="cd00082">
    <property type="entry name" value="HisKA"/>
    <property type="match status" value="1"/>
</dbReference>
<evidence type="ECO:0000256" key="10">
    <source>
        <dbReference type="SAM" id="Phobius"/>
    </source>
</evidence>
<evidence type="ECO:0000313" key="14">
    <source>
        <dbReference type="EMBL" id="MEF7614644.1"/>
    </source>
</evidence>
<dbReference type="InterPro" id="IPR036890">
    <property type="entry name" value="HATPase_C_sf"/>
</dbReference>
<evidence type="ECO:0000256" key="7">
    <source>
        <dbReference type="ARBA" id="ARBA00022741"/>
    </source>
</evidence>
<dbReference type="Pfam" id="PF00672">
    <property type="entry name" value="HAMP"/>
    <property type="match status" value="1"/>
</dbReference>
<dbReference type="Proteomes" id="UP001336250">
    <property type="component" value="Unassembled WGS sequence"/>
</dbReference>
<sequence length="473" mass="51346">MKISITARLFLAVLATAAFAVLAMGVAAHWSYTRGFIGYLNEQALLRMDAAVPRLAEAYRVHGGWDFLRGNRSEWFRVLRTSADAASVPASGPSRPPASVSDLTGALLRFSLLDAGQALLVGYPEVHDDSVRREIVVGGERVGWLLMAPFQTVSGGGDVRFERHQVRASWMIGAVCVLLAAVIALWVARRLLRPVRRVADATHRLAAGEYASRVAVDSDDEVGQLARDFNTLADTLQRNERMRRDFLADVSHELRTPLGVLHGELEAIEDGVHTLSAATVKSLQAEVATMNKLVSDLYDLSLADVGALAYRKEPIDVVELLHTTVDAFAGRLAEAGLALEEGELSERLTVLADERRLQQLFNNLMENSLRYTDRGGALRVRARPDPAGGVEVVFEDSAPGVPASRLPRLFDRFYRVEASRNRASGGAGLGLAICRSIVQAHGGRIEAMPSALGGLAIRLHLPAAPADWSRTLP</sequence>
<accession>A0AAW9QGY2</accession>
<proteinExistence type="predicted"/>
<evidence type="ECO:0000259" key="13">
    <source>
        <dbReference type="PROSITE" id="PS50885"/>
    </source>
</evidence>
<dbReference type="SMART" id="SM00304">
    <property type="entry name" value="HAMP"/>
    <property type="match status" value="1"/>
</dbReference>
<dbReference type="SMART" id="SM00387">
    <property type="entry name" value="HATPase_c"/>
    <property type="match status" value="1"/>
</dbReference>
<reference evidence="14 15" key="1">
    <citation type="submission" date="2024-02" db="EMBL/GenBank/DDBJ databases">
        <title>Genome sequence of Aquincola sp. MAHUQ-54.</title>
        <authorList>
            <person name="Huq M.A."/>
        </authorList>
    </citation>
    <scope>NUCLEOTIDE SEQUENCE [LARGE SCALE GENOMIC DNA]</scope>
    <source>
        <strain evidence="14 15">MAHUQ-54</strain>
    </source>
</reference>
<evidence type="ECO:0000256" key="5">
    <source>
        <dbReference type="ARBA" id="ARBA00022553"/>
    </source>
</evidence>
<keyword evidence="7" id="KW-0547">Nucleotide-binding</keyword>
<keyword evidence="9" id="KW-0067">ATP-binding</keyword>
<keyword evidence="6 14" id="KW-0808">Transferase</keyword>
<comment type="subcellular location">
    <subcellularLocation>
        <location evidence="2">Cell membrane</location>
        <topology evidence="2">Multi-pass membrane protein</topology>
    </subcellularLocation>
</comment>
<evidence type="ECO:0000256" key="6">
    <source>
        <dbReference type="ARBA" id="ARBA00022679"/>
    </source>
</evidence>
<feature type="transmembrane region" description="Helical" evidence="10">
    <location>
        <begin position="168"/>
        <end position="188"/>
    </location>
</feature>
<comment type="caution">
    <text evidence="14">The sequence shown here is derived from an EMBL/GenBank/DDBJ whole genome shotgun (WGS) entry which is preliminary data.</text>
</comment>
<feature type="domain" description="Histidine kinase" evidence="12">
    <location>
        <begin position="249"/>
        <end position="465"/>
    </location>
</feature>
<dbReference type="Pfam" id="PF02518">
    <property type="entry name" value="HATPase_c"/>
    <property type="match status" value="1"/>
</dbReference>
<feature type="domain" description="HAMP" evidence="13">
    <location>
        <begin position="189"/>
        <end position="241"/>
    </location>
</feature>
<dbReference type="Gene3D" id="6.10.340.10">
    <property type="match status" value="1"/>
</dbReference>
<evidence type="ECO:0000256" key="8">
    <source>
        <dbReference type="ARBA" id="ARBA00022777"/>
    </source>
</evidence>
<evidence type="ECO:0000256" key="3">
    <source>
        <dbReference type="ARBA" id="ARBA00012438"/>
    </source>
</evidence>
<evidence type="ECO:0000256" key="2">
    <source>
        <dbReference type="ARBA" id="ARBA00004651"/>
    </source>
</evidence>
<evidence type="ECO:0000313" key="15">
    <source>
        <dbReference type="Proteomes" id="UP001336250"/>
    </source>
</evidence>
<dbReference type="GO" id="GO:0000155">
    <property type="term" value="F:phosphorelay sensor kinase activity"/>
    <property type="evidence" value="ECO:0007669"/>
    <property type="project" value="InterPro"/>
</dbReference>
<dbReference type="GO" id="GO:0005524">
    <property type="term" value="F:ATP binding"/>
    <property type="evidence" value="ECO:0007669"/>
    <property type="project" value="UniProtKB-KW"/>
</dbReference>
<dbReference type="GO" id="GO:0005886">
    <property type="term" value="C:plasma membrane"/>
    <property type="evidence" value="ECO:0007669"/>
    <property type="project" value="UniProtKB-SubCell"/>
</dbReference>
<dbReference type="PANTHER" id="PTHR44936:SF10">
    <property type="entry name" value="SENSOR PROTEIN RSTB"/>
    <property type="match status" value="1"/>
</dbReference>
<dbReference type="InterPro" id="IPR003594">
    <property type="entry name" value="HATPase_dom"/>
</dbReference>
<dbReference type="SUPFAM" id="SSF47384">
    <property type="entry name" value="Homodimeric domain of signal transducing histidine kinase"/>
    <property type="match status" value="1"/>
</dbReference>
<evidence type="ECO:0000256" key="11">
    <source>
        <dbReference type="SAM" id="SignalP"/>
    </source>
</evidence>
<dbReference type="InterPro" id="IPR050980">
    <property type="entry name" value="2C_sensor_his_kinase"/>
</dbReference>
<dbReference type="PROSITE" id="PS50885">
    <property type="entry name" value="HAMP"/>
    <property type="match status" value="1"/>
</dbReference>
<dbReference type="SUPFAM" id="SSF158472">
    <property type="entry name" value="HAMP domain-like"/>
    <property type="match status" value="1"/>
</dbReference>
<dbReference type="InterPro" id="IPR004358">
    <property type="entry name" value="Sig_transdc_His_kin-like_C"/>
</dbReference>
<keyword evidence="10" id="KW-0812">Transmembrane</keyword>
<keyword evidence="10" id="KW-0472">Membrane</keyword>
<organism evidence="14 15">
    <name type="scientific">Aquincola agrisoli</name>
    <dbReference type="NCBI Taxonomy" id="3119538"/>
    <lineage>
        <taxon>Bacteria</taxon>
        <taxon>Pseudomonadati</taxon>
        <taxon>Pseudomonadota</taxon>
        <taxon>Betaproteobacteria</taxon>
        <taxon>Burkholderiales</taxon>
        <taxon>Sphaerotilaceae</taxon>
        <taxon>Aquincola</taxon>
    </lineage>
</organism>
<evidence type="ECO:0000256" key="9">
    <source>
        <dbReference type="ARBA" id="ARBA00022840"/>
    </source>
</evidence>
<dbReference type="Gene3D" id="1.10.287.130">
    <property type="match status" value="1"/>
</dbReference>
<protein>
    <recommendedName>
        <fullName evidence="3">histidine kinase</fullName>
        <ecNumber evidence="3">2.7.13.3</ecNumber>
    </recommendedName>
</protein>
<dbReference type="EC" id="2.7.13.3" evidence="3"/>
<keyword evidence="15" id="KW-1185">Reference proteome</keyword>
<keyword evidence="10" id="KW-1133">Transmembrane helix</keyword>
<dbReference type="Gene3D" id="3.30.565.10">
    <property type="entry name" value="Histidine kinase-like ATPase, C-terminal domain"/>
    <property type="match status" value="1"/>
</dbReference>
<dbReference type="Pfam" id="PF00512">
    <property type="entry name" value="HisKA"/>
    <property type="match status" value="1"/>
</dbReference>
<keyword evidence="11" id="KW-0732">Signal</keyword>
<dbReference type="InterPro" id="IPR036097">
    <property type="entry name" value="HisK_dim/P_sf"/>
</dbReference>
<dbReference type="RefSeq" id="WP_332289673.1">
    <property type="nucleotide sequence ID" value="NZ_JAZIBG010000028.1"/>
</dbReference>
<dbReference type="NCBIfam" id="NF012163">
    <property type="entry name" value="BaeS_SmeS"/>
    <property type="match status" value="1"/>
</dbReference>
<feature type="signal peptide" evidence="11">
    <location>
        <begin position="1"/>
        <end position="20"/>
    </location>
</feature>
<evidence type="ECO:0000256" key="4">
    <source>
        <dbReference type="ARBA" id="ARBA00022475"/>
    </source>
</evidence>
<gene>
    <name evidence="14" type="primary">baeS</name>
    <name evidence="14" type="ORF">V4F39_12050</name>
</gene>
<evidence type="ECO:0000256" key="1">
    <source>
        <dbReference type="ARBA" id="ARBA00000085"/>
    </source>
</evidence>
<evidence type="ECO:0000259" key="12">
    <source>
        <dbReference type="PROSITE" id="PS50109"/>
    </source>
</evidence>
<dbReference type="EMBL" id="JAZIBG010000028">
    <property type="protein sequence ID" value="MEF7614644.1"/>
    <property type="molecule type" value="Genomic_DNA"/>
</dbReference>